<dbReference type="AlphaFoldDB" id="A0A8E2JP33"/>
<accession>A0A8E2JP33</accession>
<dbReference type="EMBL" id="KV750531">
    <property type="protein sequence ID" value="OCL04379.1"/>
    <property type="molecule type" value="Genomic_DNA"/>
</dbReference>
<reference evidence="2 3" key="1">
    <citation type="journal article" date="2016" name="Nat. Commun.">
        <title>Ectomycorrhizal ecology is imprinted in the genome of the dominant symbiotic fungus Cenococcum geophilum.</title>
        <authorList>
            <consortium name="DOE Joint Genome Institute"/>
            <person name="Peter M."/>
            <person name="Kohler A."/>
            <person name="Ohm R.A."/>
            <person name="Kuo A."/>
            <person name="Krutzmann J."/>
            <person name="Morin E."/>
            <person name="Arend M."/>
            <person name="Barry K.W."/>
            <person name="Binder M."/>
            <person name="Choi C."/>
            <person name="Clum A."/>
            <person name="Copeland A."/>
            <person name="Grisel N."/>
            <person name="Haridas S."/>
            <person name="Kipfer T."/>
            <person name="LaButti K."/>
            <person name="Lindquist E."/>
            <person name="Lipzen A."/>
            <person name="Maire R."/>
            <person name="Meier B."/>
            <person name="Mihaltcheva S."/>
            <person name="Molinier V."/>
            <person name="Murat C."/>
            <person name="Poggeler S."/>
            <person name="Quandt C.A."/>
            <person name="Sperisen C."/>
            <person name="Tritt A."/>
            <person name="Tisserant E."/>
            <person name="Crous P.W."/>
            <person name="Henrissat B."/>
            <person name="Nehls U."/>
            <person name="Egli S."/>
            <person name="Spatafora J.W."/>
            <person name="Grigoriev I.V."/>
            <person name="Martin F.M."/>
        </authorList>
    </citation>
    <scope>NUCLEOTIDE SEQUENCE [LARGE SCALE GENOMIC DNA]</scope>
    <source>
        <strain evidence="2 3">CBS 207.34</strain>
    </source>
</reference>
<feature type="region of interest" description="Disordered" evidence="1">
    <location>
        <begin position="1"/>
        <end position="42"/>
    </location>
</feature>
<keyword evidence="3" id="KW-1185">Reference proteome</keyword>
<name>A0A8E2JP33_9PEZI</name>
<feature type="region of interest" description="Disordered" evidence="1">
    <location>
        <begin position="76"/>
        <end position="100"/>
    </location>
</feature>
<proteinExistence type="predicted"/>
<protein>
    <submittedName>
        <fullName evidence="2">Uncharacterized protein</fullName>
    </submittedName>
</protein>
<evidence type="ECO:0000313" key="3">
    <source>
        <dbReference type="Proteomes" id="UP000250140"/>
    </source>
</evidence>
<sequence>MDDDRDRGLNLFTASKQGEAGRSASIEDEYQDPVPTTKYMSTNHETGATFTCTAPAGSRHAKAMRELCANVQGASLQEGPERAYSQPRLMPTQTQPSSRSMAVYNAPKIGKAQSIQRVKNPHPPKLQLRPQSADGLPAPRNTSTTFRRVEGDHEIAFHRKSVQGEVYVSAPKGSDEAEAHERMVRAQLQGGQQRLQQRTQQAVLTTISGQKVNAVSRRPYWGWGS</sequence>
<feature type="region of interest" description="Disordered" evidence="1">
    <location>
        <begin position="120"/>
        <end position="143"/>
    </location>
</feature>
<dbReference type="OrthoDB" id="3929468at2759"/>
<feature type="compositionally biased region" description="Polar residues" evidence="1">
    <location>
        <begin position="91"/>
        <end position="100"/>
    </location>
</feature>
<evidence type="ECO:0000256" key="1">
    <source>
        <dbReference type="SAM" id="MobiDB-lite"/>
    </source>
</evidence>
<organism evidence="2 3">
    <name type="scientific">Glonium stellatum</name>
    <dbReference type="NCBI Taxonomy" id="574774"/>
    <lineage>
        <taxon>Eukaryota</taxon>
        <taxon>Fungi</taxon>
        <taxon>Dikarya</taxon>
        <taxon>Ascomycota</taxon>
        <taxon>Pezizomycotina</taxon>
        <taxon>Dothideomycetes</taxon>
        <taxon>Pleosporomycetidae</taxon>
        <taxon>Gloniales</taxon>
        <taxon>Gloniaceae</taxon>
        <taxon>Glonium</taxon>
    </lineage>
</organism>
<evidence type="ECO:0000313" key="2">
    <source>
        <dbReference type="EMBL" id="OCL04379.1"/>
    </source>
</evidence>
<gene>
    <name evidence="2" type="ORF">AOQ84DRAFT_391591</name>
</gene>
<dbReference type="Proteomes" id="UP000250140">
    <property type="component" value="Unassembled WGS sequence"/>
</dbReference>